<dbReference type="Gene3D" id="3.90.1200.10">
    <property type="match status" value="1"/>
</dbReference>
<accession>A0A517L3S5</accession>
<sequence>MAGEVRQPIDLKKLEKYVDDNVPAIRTPLSLKQFGFGQSNPTYLLTDSTSQRYVLRKKPPGKLISKTAHQVDREYKIIHALEKTNVPVPKAYCLCTDPSIIGSDFYIMEFLDGRIFEEANIPDVSASDRREMWEDAIRTLGKLHAVIPSKVGLGNFGRNGGFYNRQIKTFTTLNEAQGNVKDIESGKAVGQVPHTPTFLSFFKDPATQPADRPTLIHGDFKIDNLVYHKTEPRVIGILDWEMATIGHPLSDLSNLLEPYTLTPRALTPRRNSNRAFHPSNLLAGLPTREACIELYAKTSGYTNVAQDIPWGTAFAMFRNSIIFQGIAARYAVRQASSAQAKKVGEEMGPMAEVCIGLIEEAKGLVGQATSRARL</sequence>
<dbReference type="SUPFAM" id="SSF56112">
    <property type="entry name" value="Protein kinase-like (PK-like)"/>
    <property type="match status" value="1"/>
</dbReference>
<dbReference type="Pfam" id="PF01636">
    <property type="entry name" value="APH"/>
    <property type="match status" value="1"/>
</dbReference>
<dbReference type="EMBL" id="CP042188">
    <property type="protein sequence ID" value="QDS70284.1"/>
    <property type="molecule type" value="Genomic_DNA"/>
</dbReference>
<dbReference type="Proteomes" id="UP000316270">
    <property type="component" value="Chromosome 4"/>
</dbReference>
<name>A0A517L3S5_9PEZI</name>
<feature type="domain" description="Aminoglycoside phosphotransferase" evidence="1">
    <location>
        <begin position="31"/>
        <end position="260"/>
    </location>
</feature>
<dbReference type="AlphaFoldDB" id="A0A517L3S5"/>
<dbReference type="InterPro" id="IPR002575">
    <property type="entry name" value="Aminoglycoside_PTrfase"/>
</dbReference>
<reference evidence="2 3" key="1">
    <citation type="submission" date="2019-07" db="EMBL/GenBank/DDBJ databases">
        <title>Finished genome of Venturia effusa.</title>
        <authorList>
            <person name="Young C.A."/>
            <person name="Cox M.P."/>
            <person name="Ganley A.R.D."/>
            <person name="David W.J."/>
        </authorList>
    </citation>
    <scope>NUCLEOTIDE SEQUENCE [LARGE SCALE GENOMIC DNA]</scope>
    <source>
        <strain evidence="3">albino</strain>
    </source>
</reference>
<dbReference type="InterPro" id="IPR041726">
    <property type="entry name" value="ACAD10_11_N"/>
</dbReference>
<gene>
    <name evidence="2" type="ORF">FKW77_007909</name>
</gene>
<protein>
    <recommendedName>
        <fullName evidence="1">Aminoglycoside phosphotransferase domain-containing protein</fullName>
    </recommendedName>
</protein>
<dbReference type="OrthoDB" id="191037at2759"/>
<evidence type="ECO:0000313" key="2">
    <source>
        <dbReference type="EMBL" id="QDS70284.1"/>
    </source>
</evidence>
<dbReference type="PANTHER" id="PTHR47829">
    <property type="entry name" value="HYDROLASE, PUTATIVE (AFU_ORTHOLOGUE AFUA_1G12880)-RELATED"/>
    <property type="match status" value="1"/>
</dbReference>
<dbReference type="PANTHER" id="PTHR47829:SF1">
    <property type="entry name" value="HAD FAMILY PHOSPHATASE"/>
    <property type="match status" value="1"/>
</dbReference>
<dbReference type="Gene3D" id="3.30.200.20">
    <property type="entry name" value="Phosphorylase Kinase, domain 1"/>
    <property type="match status" value="1"/>
</dbReference>
<dbReference type="STRING" id="50376.A0A517L3S5"/>
<evidence type="ECO:0000259" key="1">
    <source>
        <dbReference type="Pfam" id="PF01636"/>
    </source>
</evidence>
<dbReference type="InterPro" id="IPR052898">
    <property type="entry name" value="ACAD10-like"/>
</dbReference>
<proteinExistence type="predicted"/>
<keyword evidence="3" id="KW-1185">Reference proteome</keyword>
<evidence type="ECO:0000313" key="3">
    <source>
        <dbReference type="Proteomes" id="UP000316270"/>
    </source>
</evidence>
<dbReference type="CDD" id="cd05154">
    <property type="entry name" value="ACAD10_11_N-like"/>
    <property type="match status" value="1"/>
</dbReference>
<dbReference type="InterPro" id="IPR011009">
    <property type="entry name" value="Kinase-like_dom_sf"/>
</dbReference>
<organism evidence="2 3">
    <name type="scientific">Venturia effusa</name>
    <dbReference type="NCBI Taxonomy" id="50376"/>
    <lineage>
        <taxon>Eukaryota</taxon>
        <taxon>Fungi</taxon>
        <taxon>Dikarya</taxon>
        <taxon>Ascomycota</taxon>
        <taxon>Pezizomycotina</taxon>
        <taxon>Dothideomycetes</taxon>
        <taxon>Pleosporomycetidae</taxon>
        <taxon>Venturiales</taxon>
        <taxon>Venturiaceae</taxon>
        <taxon>Venturia</taxon>
    </lineage>
</organism>